<protein>
    <submittedName>
        <fullName evidence="7">Flippase</fullName>
    </submittedName>
</protein>
<accession>A0ABS1EWX5</accession>
<proteinExistence type="predicted"/>
<dbReference type="CDD" id="cd13128">
    <property type="entry name" value="MATE_Wzx_like"/>
    <property type="match status" value="1"/>
</dbReference>
<gene>
    <name evidence="7" type="ORF">JHL18_25115</name>
</gene>
<feature type="transmembrane region" description="Helical" evidence="6">
    <location>
        <begin position="109"/>
        <end position="131"/>
    </location>
</feature>
<feature type="transmembrane region" description="Helical" evidence="6">
    <location>
        <begin position="381"/>
        <end position="403"/>
    </location>
</feature>
<feature type="transmembrane region" description="Helical" evidence="6">
    <location>
        <begin position="40"/>
        <end position="65"/>
    </location>
</feature>
<keyword evidence="8" id="KW-1185">Reference proteome</keyword>
<feature type="transmembrane region" description="Helical" evidence="6">
    <location>
        <begin position="415"/>
        <end position="434"/>
    </location>
</feature>
<feature type="transmembrane region" description="Helical" evidence="6">
    <location>
        <begin position="440"/>
        <end position="461"/>
    </location>
</feature>
<dbReference type="InterPro" id="IPR002797">
    <property type="entry name" value="Polysacc_synth"/>
</dbReference>
<feature type="transmembrane region" description="Helical" evidence="6">
    <location>
        <begin position="209"/>
        <end position="229"/>
    </location>
</feature>
<comment type="caution">
    <text evidence="7">The sequence shown here is derived from an EMBL/GenBank/DDBJ whole genome shotgun (WGS) entry which is preliminary data.</text>
</comment>
<evidence type="ECO:0000256" key="4">
    <source>
        <dbReference type="ARBA" id="ARBA00022989"/>
    </source>
</evidence>
<dbReference type="RefSeq" id="WP_200274474.1">
    <property type="nucleotide sequence ID" value="NZ_JAENHN010000071.1"/>
</dbReference>
<keyword evidence="5 6" id="KW-0472">Membrane</keyword>
<name>A0ABS1EWX5_9CLOT</name>
<feature type="transmembrane region" description="Helical" evidence="6">
    <location>
        <begin position="356"/>
        <end position="375"/>
    </location>
</feature>
<evidence type="ECO:0000256" key="5">
    <source>
        <dbReference type="ARBA" id="ARBA00023136"/>
    </source>
</evidence>
<dbReference type="PANTHER" id="PTHR30250:SF11">
    <property type="entry name" value="O-ANTIGEN TRANSPORTER-RELATED"/>
    <property type="match status" value="1"/>
</dbReference>
<evidence type="ECO:0000256" key="3">
    <source>
        <dbReference type="ARBA" id="ARBA00022692"/>
    </source>
</evidence>
<feature type="transmembrane region" description="Helical" evidence="6">
    <location>
        <begin position="293"/>
        <end position="317"/>
    </location>
</feature>
<keyword evidence="3 6" id="KW-0812">Transmembrane</keyword>
<reference evidence="8" key="1">
    <citation type="submission" date="2021-01" db="EMBL/GenBank/DDBJ databases">
        <title>Genome public.</title>
        <authorList>
            <person name="Liu C."/>
            <person name="Sun Q."/>
        </authorList>
    </citation>
    <scope>NUCLEOTIDE SEQUENCE [LARGE SCALE GENOMIC DNA]</scope>
    <source>
        <strain evidence="8">YIM B02505</strain>
    </source>
</reference>
<dbReference type="Proteomes" id="UP000596739">
    <property type="component" value="Unassembled WGS sequence"/>
</dbReference>
<dbReference type="EMBL" id="JAENHN010000071">
    <property type="protein sequence ID" value="MBK1813891.1"/>
    <property type="molecule type" value="Genomic_DNA"/>
</dbReference>
<comment type="subcellular location">
    <subcellularLocation>
        <location evidence="1">Cell membrane</location>
        <topology evidence="1">Multi-pass membrane protein</topology>
    </subcellularLocation>
</comment>
<feature type="transmembrane region" description="Helical" evidence="6">
    <location>
        <begin position="169"/>
        <end position="189"/>
    </location>
</feature>
<dbReference type="PANTHER" id="PTHR30250">
    <property type="entry name" value="PST FAMILY PREDICTED COLANIC ACID TRANSPORTER"/>
    <property type="match status" value="1"/>
</dbReference>
<organism evidence="7 8">
    <name type="scientific">Clostridium yunnanense</name>
    <dbReference type="NCBI Taxonomy" id="2800325"/>
    <lineage>
        <taxon>Bacteria</taxon>
        <taxon>Bacillati</taxon>
        <taxon>Bacillota</taxon>
        <taxon>Clostridia</taxon>
        <taxon>Eubacteriales</taxon>
        <taxon>Clostridiaceae</taxon>
        <taxon>Clostridium</taxon>
    </lineage>
</organism>
<keyword evidence="4 6" id="KW-1133">Transmembrane helix</keyword>
<sequence length="473" mass="53363">MNKIAKNFIAVFVGTMSSKVLSLLMVVYLARVLGPNDFGIINFSSAFIIYFSMLGSLGLQSLGIVEVAKNKKELRRYVNEITSLKIVLSLISFALLIVTILFIDKDLATKITIIITGVSVILNSFLLDWVFNALQEMKYSSQSQIISSSIALVIVVICISTGIFTKVYLAPVATNIAMLCANIYLFRIYRKKTNNKFSFVFSIDRYKDLLTRSWPFFFSGVFATINGNIDTIILGFMKGNYEVGLYNAAYKIVLILIQIVTFIFTPIFPVLIEYYKERKLDKLSVIINKTRKIILMLVMPLTVAAILLSEIIINTLYGSKYEGVGFAFTILLLYVCLLFIRELYGYQLTAFGYQKKYMNIVLISSSFNIVLNIILIPKFGIVGSAFTTLVSEIINIFFMVNSARKIVVFKYDNSYIIKMIFASMLMAVSIIVFRNFTLNAYILSGIAAVVYFAAIFILKVITLEEIKSLKKAE</sequence>
<evidence type="ECO:0000256" key="6">
    <source>
        <dbReference type="SAM" id="Phobius"/>
    </source>
</evidence>
<evidence type="ECO:0000256" key="2">
    <source>
        <dbReference type="ARBA" id="ARBA00022475"/>
    </source>
</evidence>
<feature type="transmembrane region" description="Helical" evidence="6">
    <location>
        <begin position="143"/>
        <end position="163"/>
    </location>
</feature>
<feature type="transmembrane region" description="Helical" evidence="6">
    <location>
        <begin position="323"/>
        <end position="344"/>
    </location>
</feature>
<dbReference type="InterPro" id="IPR050833">
    <property type="entry name" value="Poly_Biosynth_Transport"/>
</dbReference>
<feature type="transmembrane region" description="Helical" evidence="6">
    <location>
        <begin position="86"/>
        <end position="103"/>
    </location>
</feature>
<evidence type="ECO:0000256" key="1">
    <source>
        <dbReference type="ARBA" id="ARBA00004651"/>
    </source>
</evidence>
<feature type="transmembrane region" description="Helical" evidence="6">
    <location>
        <begin position="7"/>
        <end position="28"/>
    </location>
</feature>
<evidence type="ECO:0000313" key="8">
    <source>
        <dbReference type="Proteomes" id="UP000596739"/>
    </source>
</evidence>
<feature type="transmembrane region" description="Helical" evidence="6">
    <location>
        <begin position="249"/>
        <end position="272"/>
    </location>
</feature>
<keyword evidence="2" id="KW-1003">Cell membrane</keyword>
<dbReference type="Pfam" id="PF01943">
    <property type="entry name" value="Polysacc_synt"/>
    <property type="match status" value="1"/>
</dbReference>
<evidence type="ECO:0000313" key="7">
    <source>
        <dbReference type="EMBL" id="MBK1813891.1"/>
    </source>
</evidence>